<evidence type="ECO:0000313" key="5">
    <source>
        <dbReference type="Proteomes" id="UP000198406"/>
    </source>
</evidence>
<feature type="region of interest" description="Disordered" evidence="1">
    <location>
        <begin position="165"/>
        <end position="271"/>
    </location>
</feature>
<reference evidence="4 5" key="1">
    <citation type="journal article" date="2015" name="Plant Cell">
        <title>Oil accumulation by the oleaginous diatom Fistulifera solaris as revealed by the genome and transcriptome.</title>
        <authorList>
            <person name="Tanaka T."/>
            <person name="Maeda Y."/>
            <person name="Veluchamy A."/>
            <person name="Tanaka M."/>
            <person name="Abida H."/>
            <person name="Marechal E."/>
            <person name="Bowler C."/>
            <person name="Muto M."/>
            <person name="Sunaga Y."/>
            <person name="Tanaka M."/>
            <person name="Yoshino T."/>
            <person name="Taniguchi T."/>
            <person name="Fukuda Y."/>
            <person name="Nemoto M."/>
            <person name="Matsumoto M."/>
            <person name="Wong P.S."/>
            <person name="Aburatani S."/>
            <person name="Fujibuchi W."/>
        </authorList>
    </citation>
    <scope>NUCLEOTIDE SEQUENCE [LARGE SCALE GENOMIC DNA]</scope>
    <source>
        <strain evidence="4 5">JPCC DA0580</strain>
    </source>
</reference>
<feature type="chain" id="PRO_5012396582" description="Transmembrane protein" evidence="3">
    <location>
        <begin position="24"/>
        <end position="594"/>
    </location>
</feature>
<comment type="caution">
    <text evidence="4">The sequence shown here is derived from an EMBL/GenBank/DDBJ whole genome shotgun (WGS) entry which is preliminary data.</text>
</comment>
<feature type="signal peptide" evidence="3">
    <location>
        <begin position="1"/>
        <end position="23"/>
    </location>
</feature>
<evidence type="ECO:0000256" key="3">
    <source>
        <dbReference type="SAM" id="SignalP"/>
    </source>
</evidence>
<proteinExistence type="predicted"/>
<name>A0A1Z5JWL8_FISSO</name>
<evidence type="ECO:0008006" key="6">
    <source>
        <dbReference type="Google" id="ProtNLM"/>
    </source>
</evidence>
<gene>
    <name evidence="4" type="ORF">FisN_23Hh223</name>
</gene>
<sequence>MCHLTRRGVVAAIVLLCAAQTCARKSSTRRLHHDYGFVKKDRGSRKDTILLQYEETGDPAPSEQVLTQTELGVACIRRHGKGNGKGDGKRNSKSKKSKSSTYFCSEIGEIPDEESAAVPISTSSPVLAPISVPSSDIVDLPTSEISPTTVSTAPSIAVQESFTSIPTNPSSSLAPSAATSVSPSKENTFTESGQIPVVIPSKQPVEIPSSDNTSVPTLDRPSTEQAPLSRPSSAPESTPTTLSSPSSAPQGRSLFPSPRPSQSMNPESGVLPDDNALVRMCNSFLAGAAPTFGPKVQFQGNLVLLLDGTAPTQRILVDMYDILNNEVALTLMGCSSLNIGGSGRQLQMVISGLRNVVFAVPTESSAGVTTISGSAYYTGEYPEGLFDVLRSVILNSAITSIPGLSGVGTDFEFVATNSGVASDEAPSSVPADNNVSGVSEQRTGVLVGVVVAGMFAALSMILVVRVSKRRREMGQQSKHHKLEDILTDEESNGYSKSDHDTAPDAGEDMWFANIMDDSDSGIITWGSHTPSIASHRYTSRYYPLRGAQFDEGHECTDPDCNICWEKSQSRYAVTSVAPSSRFRKEYAVEDTVDL</sequence>
<keyword evidence="2" id="KW-1133">Transmembrane helix</keyword>
<evidence type="ECO:0000256" key="2">
    <source>
        <dbReference type="SAM" id="Phobius"/>
    </source>
</evidence>
<keyword evidence="5" id="KW-1185">Reference proteome</keyword>
<dbReference type="Proteomes" id="UP000198406">
    <property type="component" value="Unassembled WGS sequence"/>
</dbReference>
<keyword evidence="3" id="KW-0732">Signal</keyword>
<dbReference type="EMBL" id="BDSP01000127">
    <property type="protein sequence ID" value="GAX18329.1"/>
    <property type="molecule type" value="Genomic_DNA"/>
</dbReference>
<feature type="region of interest" description="Disordered" evidence="1">
    <location>
        <begin position="473"/>
        <end position="501"/>
    </location>
</feature>
<feature type="compositionally biased region" description="Low complexity" evidence="1">
    <location>
        <begin position="169"/>
        <end position="184"/>
    </location>
</feature>
<keyword evidence="2" id="KW-0812">Transmembrane</keyword>
<dbReference type="AlphaFoldDB" id="A0A1Z5JWL8"/>
<evidence type="ECO:0000313" key="4">
    <source>
        <dbReference type="EMBL" id="GAX18329.1"/>
    </source>
</evidence>
<feature type="region of interest" description="Disordered" evidence="1">
    <location>
        <begin position="78"/>
        <end position="97"/>
    </location>
</feature>
<feature type="transmembrane region" description="Helical" evidence="2">
    <location>
        <begin position="444"/>
        <end position="464"/>
    </location>
</feature>
<accession>A0A1Z5JWL8</accession>
<dbReference type="InParanoid" id="A0A1Z5JWL8"/>
<protein>
    <recommendedName>
        <fullName evidence="6">Transmembrane protein</fullName>
    </recommendedName>
</protein>
<evidence type="ECO:0000256" key="1">
    <source>
        <dbReference type="SAM" id="MobiDB-lite"/>
    </source>
</evidence>
<organism evidence="4 5">
    <name type="scientific">Fistulifera solaris</name>
    <name type="common">Oleaginous diatom</name>
    <dbReference type="NCBI Taxonomy" id="1519565"/>
    <lineage>
        <taxon>Eukaryota</taxon>
        <taxon>Sar</taxon>
        <taxon>Stramenopiles</taxon>
        <taxon>Ochrophyta</taxon>
        <taxon>Bacillariophyta</taxon>
        <taxon>Bacillariophyceae</taxon>
        <taxon>Bacillariophycidae</taxon>
        <taxon>Naviculales</taxon>
        <taxon>Naviculaceae</taxon>
        <taxon>Fistulifera</taxon>
    </lineage>
</organism>
<feature type="compositionally biased region" description="Low complexity" evidence="1">
    <location>
        <begin position="229"/>
        <end position="249"/>
    </location>
</feature>
<keyword evidence="2" id="KW-0472">Membrane</keyword>